<dbReference type="GO" id="GO:0016298">
    <property type="term" value="F:lipase activity"/>
    <property type="evidence" value="ECO:0000318"/>
    <property type="project" value="GO_Central"/>
</dbReference>
<dbReference type="OMA" id="NMNVIMV"/>
<dbReference type="KEGG" id="dpx:DAPPUDRAFT_310411"/>
<dbReference type="InterPro" id="IPR013818">
    <property type="entry name" value="Lipase"/>
</dbReference>
<feature type="chain" id="PRO_5003240542" description="Lipase domain-containing protein" evidence="5">
    <location>
        <begin position="32"/>
        <end position="331"/>
    </location>
</feature>
<comment type="similarity">
    <text evidence="2 4">Belongs to the AB hydrolase superfamily. Lipase family.</text>
</comment>
<dbReference type="SUPFAM" id="SSF53474">
    <property type="entry name" value="alpha/beta-Hydrolases"/>
    <property type="match status" value="1"/>
</dbReference>
<sequence>MTSSSILWFLVSCSILTGVVVNAELCPQALADPFAAFKTHFLLWTRRNPIVFQPLIVGNPILLGVSNYEPTNPTIIYAHGWTDNGQNILSLRMRDSFLQREDCNFISVDWQFLALPPAYPKSAANVQPVGELTGNLVNFLISQGADRLKFHLLGFSLGAHVVGRAGLTAIDIMPRITGFDPAFPCFEKANRDEIIDSTDAEFVDIIHTNAGLLFQKSLGFPFSLGHADFWPNGGSIQPGCGPVDLTTNGTIGNIAAALGRVSCNHRRVVEYFIESVNSAIPFTSTQCNSYAEFNSGACANNFQTSMGLPVSTSARGNFFLNVNPSRPFAQG</sequence>
<comment type="subcellular location">
    <subcellularLocation>
        <location evidence="1">Secreted</location>
    </subcellularLocation>
</comment>
<keyword evidence="8" id="KW-1185">Reference proteome</keyword>
<protein>
    <recommendedName>
        <fullName evidence="6">Lipase domain-containing protein</fullName>
    </recommendedName>
</protein>
<dbReference type="GO" id="GO:0016042">
    <property type="term" value="P:lipid catabolic process"/>
    <property type="evidence" value="ECO:0000318"/>
    <property type="project" value="GO_Central"/>
</dbReference>
<dbReference type="CDD" id="cd00707">
    <property type="entry name" value="Pancreat_lipase_like"/>
    <property type="match status" value="1"/>
</dbReference>
<proteinExistence type="inferred from homology"/>
<dbReference type="FunCoup" id="E9FTJ8">
    <property type="interactions" value="10"/>
</dbReference>
<reference evidence="7 8" key="1">
    <citation type="journal article" date="2011" name="Science">
        <title>The ecoresponsive genome of Daphnia pulex.</title>
        <authorList>
            <person name="Colbourne J.K."/>
            <person name="Pfrender M.E."/>
            <person name="Gilbert D."/>
            <person name="Thomas W.K."/>
            <person name="Tucker A."/>
            <person name="Oakley T.H."/>
            <person name="Tokishita S."/>
            <person name="Aerts A."/>
            <person name="Arnold G.J."/>
            <person name="Basu M.K."/>
            <person name="Bauer D.J."/>
            <person name="Caceres C.E."/>
            <person name="Carmel L."/>
            <person name="Casola C."/>
            <person name="Choi J.H."/>
            <person name="Detter J.C."/>
            <person name="Dong Q."/>
            <person name="Dusheyko S."/>
            <person name="Eads B.D."/>
            <person name="Frohlich T."/>
            <person name="Geiler-Samerotte K.A."/>
            <person name="Gerlach D."/>
            <person name="Hatcher P."/>
            <person name="Jogdeo S."/>
            <person name="Krijgsveld J."/>
            <person name="Kriventseva E.V."/>
            <person name="Kultz D."/>
            <person name="Laforsch C."/>
            <person name="Lindquist E."/>
            <person name="Lopez J."/>
            <person name="Manak J.R."/>
            <person name="Muller J."/>
            <person name="Pangilinan J."/>
            <person name="Patwardhan R.P."/>
            <person name="Pitluck S."/>
            <person name="Pritham E.J."/>
            <person name="Rechtsteiner A."/>
            <person name="Rho M."/>
            <person name="Rogozin I.B."/>
            <person name="Sakarya O."/>
            <person name="Salamov A."/>
            <person name="Schaack S."/>
            <person name="Shapiro H."/>
            <person name="Shiga Y."/>
            <person name="Skalitzky C."/>
            <person name="Smith Z."/>
            <person name="Souvorov A."/>
            <person name="Sung W."/>
            <person name="Tang Z."/>
            <person name="Tsuchiya D."/>
            <person name="Tu H."/>
            <person name="Vos H."/>
            <person name="Wang M."/>
            <person name="Wolf Y.I."/>
            <person name="Yamagata H."/>
            <person name="Yamada T."/>
            <person name="Ye Y."/>
            <person name="Shaw J.R."/>
            <person name="Andrews J."/>
            <person name="Crease T.J."/>
            <person name="Tang H."/>
            <person name="Lucas S.M."/>
            <person name="Robertson H.M."/>
            <person name="Bork P."/>
            <person name="Koonin E.V."/>
            <person name="Zdobnov E.M."/>
            <person name="Grigoriev I.V."/>
            <person name="Lynch M."/>
            <person name="Boore J.L."/>
        </authorList>
    </citation>
    <scope>NUCLEOTIDE SEQUENCE [LARGE SCALE GENOMIC DNA]</scope>
</reference>
<evidence type="ECO:0000256" key="2">
    <source>
        <dbReference type="ARBA" id="ARBA00010701"/>
    </source>
</evidence>
<dbReference type="Pfam" id="PF00151">
    <property type="entry name" value="Lipase"/>
    <property type="match status" value="1"/>
</dbReference>
<dbReference type="Proteomes" id="UP000000305">
    <property type="component" value="Unassembled WGS sequence"/>
</dbReference>
<evidence type="ECO:0000313" key="8">
    <source>
        <dbReference type="Proteomes" id="UP000000305"/>
    </source>
</evidence>
<evidence type="ECO:0000256" key="3">
    <source>
        <dbReference type="ARBA" id="ARBA00022525"/>
    </source>
</evidence>
<evidence type="ECO:0000259" key="6">
    <source>
        <dbReference type="Pfam" id="PF00151"/>
    </source>
</evidence>
<evidence type="ECO:0000256" key="1">
    <source>
        <dbReference type="ARBA" id="ARBA00004613"/>
    </source>
</evidence>
<dbReference type="PANTHER" id="PTHR11610:SF190">
    <property type="entry name" value="VITELLOGENIN-3-LIKE PROTEIN"/>
    <property type="match status" value="1"/>
</dbReference>
<dbReference type="HOGENOM" id="CLU_027171_0_0_1"/>
<evidence type="ECO:0000313" key="7">
    <source>
        <dbReference type="EMBL" id="EFX89623.1"/>
    </source>
</evidence>
<dbReference type="PhylomeDB" id="E9FTJ8"/>
<keyword evidence="5" id="KW-0732">Signal</keyword>
<dbReference type="OrthoDB" id="199913at2759"/>
<dbReference type="InterPro" id="IPR033906">
    <property type="entry name" value="Lipase_N"/>
</dbReference>
<feature type="domain" description="Lipase" evidence="6">
    <location>
        <begin position="33"/>
        <end position="328"/>
    </location>
</feature>
<evidence type="ECO:0000256" key="4">
    <source>
        <dbReference type="RuleBase" id="RU004262"/>
    </source>
</evidence>
<dbReference type="eggNOG" id="ENOG502R63T">
    <property type="taxonomic scope" value="Eukaryota"/>
</dbReference>
<dbReference type="Gene3D" id="3.40.50.1820">
    <property type="entry name" value="alpha/beta hydrolase"/>
    <property type="match status" value="1"/>
</dbReference>
<dbReference type="PANTHER" id="PTHR11610">
    <property type="entry name" value="LIPASE"/>
    <property type="match status" value="1"/>
</dbReference>
<organism evidence="7 8">
    <name type="scientific">Daphnia pulex</name>
    <name type="common">Water flea</name>
    <dbReference type="NCBI Taxonomy" id="6669"/>
    <lineage>
        <taxon>Eukaryota</taxon>
        <taxon>Metazoa</taxon>
        <taxon>Ecdysozoa</taxon>
        <taxon>Arthropoda</taxon>
        <taxon>Crustacea</taxon>
        <taxon>Branchiopoda</taxon>
        <taxon>Diplostraca</taxon>
        <taxon>Cladocera</taxon>
        <taxon>Anomopoda</taxon>
        <taxon>Daphniidae</taxon>
        <taxon>Daphnia</taxon>
    </lineage>
</organism>
<evidence type="ECO:0000256" key="5">
    <source>
        <dbReference type="SAM" id="SignalP"/>
    </source>
</evidence>
<keyword evidence="3" id="KW-0964">Secreted</keyword>
<name>E9FTJ8_DAPPU</name>
<dbReference type="EMBL" id="GL732524">
    <property type="protein sequence ID" value="EFX89623.1"/>
    <property type="molecule type" value="Genomic_DNA"/>
</dbReference>
<accession>E9FTJ8</accession>
<dbReference type="FunFam" id="3.40.50.1820:FF:000543">
    <property type="entry name" value="Uncharacterized protein"/>
    <property type="match status" value="1"/>
</dbReference>
<dbReference type="AlphaFoldDB" id="E9FTJ8"/>
<feature type="signal peptide" evidence="5">
    <location>
        <begin position="1"/>
        <end position="31"/>
    </location>
</feature>
<dbReference type="PRINTS" id="PR00821">
    <property type="entry name" value="TAGLIPASE"/>
</dbReference>
<dbReference type="InParanoid" id="E9FTJ8"/>
<dbReference type="STRING" id="6669.E9FTJ8"/>
<dbReference type="GO" id="GO:0005615">
    <property type="term" value="C:extracellular space"/>
    <property type="evidence" value="ECO:0000318"/>
    <property type="project" value="GO_Central"/>
</dbReference>
<gene>
    <name evidence="7" type="ORF">DAPPUDRAFT_310411</name>
</gene>
<dbReference type="InterPro" id="IPR000734">
    <property type="entry name" value="TAG_lipase"/>
</dbReference>
<dbReference type="InterPro" id="IPR029058">
    <property type="entry name" value="AB_hydrolase_fold"/>
</dbReference>